<dbReference type="InterPro" id="IPR051044">
    <property type="entry name" value="MAG_DAG_Lipase"/>
</dbReference>
<dbReference type="PANTHER" id="PTHR11614">
    <property type="entry name" value="PHOSPHOLIPASE-RELATED"/>
    <property type="match status" value="1"/>
</dbReference>
<evidence type="ECO:0000313" key="2">
    <source>
        <dbReference type="EMBL" id="CAG9287867.1"/>
    </source>
</evidence>
<gene>
    <name evidence="2" type="ORF">PTTT1_LOCUS36818</name>
</gene>
<dbReference type="InterPro" id="IPR000073">
    <property type="entry name" value="AB_hydrolase_1"/>
</dbReference>
<sequence>MPPASSETVSIEGDQFFLHTWTPDLKPRAICVVFHGFLAHGVYPTVRYAAQLLAEANYLVVAADMHGHGKSPGSPGLLPSAEKVLEGGRKVVTYARALDPTSKIFLLGSSMGGTIALSVANHMSDVSGVVLLAPMLQLAVSTPERILLSGLASLPWVNNWQVIPSSAASSDKQYRDPIRRKECEEDKPAEARSSFIAIASASTCVQLAHDIQQELPNVTTPFLLAVAEEDVVVKNQGSYDLYEKSPSIDKTMKKYAALHGLLCEPSPLREMVEKDIIEWLNARC</sequence>
<accession>A0A8J9SA63</accession>
<dbReference type="Pfam" id="PF12146">
    <property type="entry name" value="Hydrolase_4"/>
    <property type="match status" value="1"/>
</dbReference>
<name>A0A8J9SA63_PHATR</name>
<dbReference type="InterPro" id="IPR022742">
    <property type="entry name" value="Hydrolase_4"/>
</dbReference>
<dbReference type="SUPFAM" id="SSF53474">
    <property type="entry name" value="alpha/beta-Hydrolases"/>
    <property type="match status" value="1"/>
</dbReference>
<dbReference type="Proteomes" id="UP000836788">
    <property type="component" value="Chromosome 3"/>
</dbReference>
<reference evidence="2" key="1">
    <citation type="submission" date="2022-02" db="EMBL/GenBank/DDBJ databases">
        <authorList>
            <person name="Giguere J D."/>
        </authorList>
    </citation>
    <scope>NUCLEOTIDE SEQUENCE</scope>
    <source>
        <strain evidence="2">CCAP 1055/1</strain>
    </source>
</reference>
<dbReference type="Gene3D" id="3.40.50.1820">
    <property type="entry name" value="alpha/beta hydrolase"/>
    <property type="match status" value="1"/>
</dbReference>
<dbReference type="InterPro" id="IPR029058">
    <property type="entry name" value="AB_hydrolase_fold"/>
</dbReference>
<proteinExistence type="predicted"/>
<dbReference type="PRINTS" id="PR00111">
    <property type="entry name" value="ABHYDROLASE"/>
</dbReference>
<evidence type="ECO:0000259" key="1">
    <source>
        <dbReference type="Pfam" id="PF12146"/>
    </source>
</evidence>
<dbReference type="AlphaFoldDB" id="A0A8J9SA63"/>
<organism evidence="2">
    <name type="scientific">Phaeodactylum tricornutum</name>
    <name type="common">Diatom</name>
    <dbReference type="NCBI Taxonomy" id="2850"/>
    <lineage>
        <taxon>Eukaryota</taxon>
        <taxon>Sar</taxon>
        <taxon>Stramenopiles</taxon>
        <taxon>Ochrophyta</taxon>
        <taxon>Bacillariophyta</taxon>
        <taxon>Bacillariophyceae</taxon>
        <taxon>Bacillariophycidae</taxon>
        <taxon>Naviculales</taxon>
        <taxon>Phaeodactylaceae</taxon>
        <taxon>Phaeodactylum</taxon>
    </lineage>
</organism>
<dbReference type="EMBL" id="OU594944">
    <property type="protein sequence ID" value="CAG9287867.1"/>
    <property type="molecule type" value="Genomic_DNA"/>
</dbReference>
<feature type="domain" description="Serine aminopeptidase S33" evidence="1">
    <location>
        <begin position="26"/>
        <end position="265"/>
    </location>
</feature>
<protein>
    <recommendedName>
        <fullName evidence="1">Serine aminopeptidase S33 domain-containing protein</fullName>
    </recommendedName>
</protein>